<dbReference type="InterPro" id="IPR004358">
    <property type="entry name" value="Sig_transdc_His_kin-like_C"/>
</dbReference>
<keyword evidence="5" id="KW-0808">Transferase</keyword>
<dbReference type="SUPFAM" id="SSF47384">
    <property type="entry name" value="Homodimeric domain of signal transducing histidine kinase"/>
    <property type="match status" value="1"/>
</dbReference>
<organism evidence="15 16">
    <name type="scientific">Nesterenkonia jeotgali</name>
    <dbReference type="NCBI Taxonomy" id="317018"/>
    <lineage>
        <taxon>Bacteria</taxon>
        <taxon>Bacillati</taxon>
        <taxon>Actinomycetota</taxon>
        <taxon>Actinomycetes</taxon>
        <taxon>Micrococcales</taxon>
        <taxon>Micrococcaceae</taxon>
        <taxon>Nesterenkonia</taxon>
    </lineage>
</organism>
<keyword evidence="7" id="KW-0418">Kinase</keyword>
<feature type="transmembrane region" description="Helical" evidence="12">
    <location>
        <begin position="234"/>
        <end position="260"/>
    </location>
</feature>
<evidence type="ECO:0000256" key="6">
    <source>
        <dbReference type="ARBA" id="ARBA00022692"/>
    </source>
</evidence>
<dbReference type="PANTHER" id="PTHR45436:SF5">
    <property type="entry name" value="SENSOR HISTIDINE KINASE TRCS"/>
    <property type="match status" value="1"/>
</dbReference>
<proteinExistence type="predicted"/>
<dbReference type="EMBL" id="LQBM01000003">
    <property type="protein sequence ID" value="KUG58775.1"/>
    <property type="molecule type" value="Genomic_DNA"/>
</dbReference>
<keyword evidence="6 12" id="KW-0812">Transmembrane</keyword>
<dbReference type="PRINTS" id="PR00344">
    <property type="entry name" value="BCTRLSENSOR"/>
</dbReference>
<evidence type="ECO:0000256" key="9">
    <source>
        <dbReference type="ARBA" id="ARBA00023012"/>
    </source>
</evidence>
<evidence type="ECO:0000256" key="2">
    <source>
        <dbReference type="ARBA" id="ARBA00004236"/>
    </source>
</evidence>
<evidence type="ECO:0000256" key="12">
    <source>
        <dbReference type="SAM" id="Phobius"/>
    </source>
</evidence>
<dbReference type="CDD" id="cd00082">
    <property type="entry name" value="HisKA"/>
    <property type="match status" value="1"/>
</dbReference>
<dbReference type="InterPro" id="IPR003661">
    <property type="entry name" value="HisK_dim/P_dom"/>
</dbReference>
<evidence type="ECO:0000313" key="15">
    <source>
        <dbReference type="EMBL" id="KUG58775.1"/>
    </source>
</evidence>
<dbReference type="GO" id="GO:0000155">
    <property type="term" value="F:phosphorelay sensor kinase activity"/>
    <property type="evidence" value="ECO:0007669"/>
    <property type="project" value="InterPro"/>
</dbReference>
<dbReference type="Gene3D" id="6.10.340.10">
    <property type="match status" value="1"/>
</dbReference>
<feature type="compositionally biased region" description="Basic and acidic residues" evidence="11">
    <location>
        <begin position="538"/>
        <end position="569"/>
    </location>
</feature>
<evidence type="ECO:0000256" key="8">
    <source>
        <dbReference type="ARBA" id="ARBA00022989"/>
    </source>
</evidence>
<dbReference type="InterPro" id="IPR050428">
    <property type="entry name" value="TCS_sensor_his_kinase"/>
</dbReference>
<dbReference type="InterPro" id="IPR003594">
    <property type="entry name" value="HATPase_dom"/>
</dbReference>
<dbReference type="SMART" id="SM00304">
    <property type="entry name" value="HAMP"/>
    <property type="match status" value="1"/>
</dbReference>
<dbReference type="PROSITE" id="PS50109">
    <property type="entry name" value="HIS_KIN"/>
    <property type="match status" value="1"/>
</dbReference>
<dbReference type="InterPro" id="IPR036890">
    <property type="entry name" value="HATPase_C_sf"/>
</dbReference>
<dbReference type="InterPro" id="IPR005467">
    <property type="entry name" value="His_kinase_dom"/>
</dbReference>
<keyword evidence="10 12" id="KW-0472">Membrane</keyword>
<dbReference type="SMART" id="SM00387">
    <property type="entry name" value="HATPase_c"/>
    <property type="match status" value="1"/>
</dbReference>
<dbReference type="SMART" id="SM00388">
    <property type="entry name" value="HisKA"/>
    <property type="match status" value="1"/>
</dbReference>
<keyword evidence="9" id="KW-0902">Two-component regulatory system</keyword>
<dbReference type="PROSITE" id="PS50885">
    <property type="entry name" value="HAMP"/>
    <property type="match status" value="1"/>
</dbReference>
<dbReference type="PANTHER" id="PTHR45436">
    <property type="entry name" value="SENSOR HISTIDINE KINASE YKOH"/>
    <property type="match status" value="1"/>
</dbReference>
<evidence type="ECO:0000256" key="3">
    <source>
        <dbReference type="ARBA" id="ARBA00012438"/>
    </source>
</evidence>
<name>A0A0W8IFR1_9MICC</name>
<sequence>MAGVPEPGGFSEKLATMNEQSRPEHAGTRSPDGAPGVRRSWARRLGPLNVRARILAAVVGLAALALAAAGYTAFAIQQAQVEGRIDAELAADAEQFRVLHEVGVDPGTGEPFSSPAELVRTAMERIIPTRNEGILGLVDAEVAYTSPVTPVRLEEDQQLLRALAPHAVAQRASVVTIDTELTSYRAAIVPVHGSVSEPPGESTSTDPAADAEQVGALVMAYDITAEKRVFSEGFVIYAAVALLSLGVVAIVGGVIAGRLLHPVGVLASSARQIGREDLSERIPVTGNDDLSEMTKSVNQMLDRLEDSFAAQERLIHDVSHELRTPLTIIRGHLEVLDVGDRVDVTATRELTLDELTRMNRVIDDLTTLAQAGQPGFVQRAETDIGTLTDEVYDKALALGDRRWIVETRAEGTAWVDRERLTQAWLQLAANAVKFSPPGSVIALGTELAAHQLRLFVRDQGEGIDVADQERIFQRFGRTDPSKPGSGLGLPIVEAIARAHDGVVELESSPGAGSRFTVVLPRMDAAGADLGTDGTEVLGPDRDPGADPREADPKDADPREADPKEEDRRT</sequence>
<evidence type="ECO:0000259" key="13">
    <source>
        <dbReference type="PROSITE" id="PS50109"/>
    </source>
</evidence>
<evidence type="ECO:0000256" key="7">
    <source>
        <dbReference type="ARBA" id="ARBA00022777"/>
    </source>
</evidence>
<dbReference type="InterPro" id="IPR036097">
    <property type="entry name" value="HisK_dim/P_sf"/>
</dbReference>
<dbReference type="Pfam" id="PF02518">
    <property type="entry name" value="HATPase_c"/>
    <property type="match status" value="1"/>
</dbReference>
<dbReference type="InterPro" id="IPR003660">
    <property type="entry name" value="HAMP_dom"/>
</dbReference>
<gene>
    <name evidence="15" type="ORF">AVL63_01620</name>
</gene>
<dbReference type="AlphaFoldDB" id="A0A0W8IFR1"/>
<dbReference type="Proteomes" id="UP000054023">
    <property type="component" value="Unassembled WGS sequence"/>
</dbReference>
<dbReference type="Gene3D" id="3.30.565.10">
    <property type="entry name" value="Histidine kinase-like ATPase, C-terminal domain"/>
    <property type="match status" value="1"/>
</dbReference>
<keyword evidence="4" id="KW-0597">Phosphoprotein</keyword>
<comment type="subcellular location">
    <subcellularLocation>
        <location evidence="2">Cell membrane</location>
    </subcellularLocation>
</comment>
<evidence type="ECO:0000256" key="11">
    <source>
        <dbReference type="SAM" id="MobiDB-lite"/>
    </source>
</evidence>
<dbReference type="Pfam" id="PF00512">
    <property type="entry name" value="HisKA"/>
    <property type="match status" value="1"/>
</dbReference>
<dbReference type="Gene3D" id="1.10.287.130">
    <property type="match status" value="1"/>
</dbReference>
<reference evidence="16" key="1">
    <citation type="submission" date="2015-12" db="EMBL/GenBank/DDBJ databases">
        <authorList>
            <person name="Nair G.R."/>
            <person name="Kaur G."/>
            <person name="Mayilraj S."/>
        </authorList>
    </citation>
    <scope>NUCLEOTIDE SEQUENCE [LARGE SCALE GENOMIC DNA]</scope>
    <source>
        <strain evidence="16">CD08_7</strain>
    </source>
</reference>
<dbReference type="CDD" id="cd06225">
    <property type="entry name" value="HAMP"/>
    <property type="match status" value="1"/>
</dbReference>
<comment type="caution">
    <text evidence="15">The sequence shown here is derived from an EMBL/GenBank/DDBJ whole genome shotgun (WGS) entry which is preliminary data.</text>
</comment>
<protein>
    <recommendedName>
        <fullName evidence="3">histidine kinase</fullName>
        <ecNumber evidence="3">2.7.13.3</ecNumber>
    </recommendedName>
</protein>
<keyword evidence="8 12" id="KW-1133">Transmembrane helix</keyword>
<feature type="domain" description="Histidine kinase" evidence="13">
    <location>
        <begin position="317"/>
        <end position="523"/>
    </location>
</feature>
<evidence type="ECO:0000259" key="14">
    <source>
        <dbReference type="PROSITE" id="PS50885"/>
    </source>
</evidence>
<feature type="domain" description="HAMP" evidence="14">
    <location>
        <begin position="257"/>
        <end position="309"/>
    </location>
</feature>
<feature type="region of interest" description="Disordered" evidence="11">
    <location>
        <begin position="18"/>
        <end position="39"/>
    </location>
</feature>
<comment type="catalytic activity">
    <reaction evidence="1">
        <text>ATP + protein L-histidine = ADP + protein N-phospho-L-histidine.</text>
        <dbReference type="EC" id="2.7.13.3"/>
    </reaction>
</comment>
<evidence type="ECO:0000313" key="16">
    <source>
        <dbReference type="Proteomes" id="UP000054023"/>
    </source>
</evidence>
<dbReference type="STRING" id="317018.AVL63_01620"/>
<dbReference type="Pfam" id="PF00672">
    <property type="entry name" value="HAMP"/>
    <property type="match status" value="1"/>
</dbReference>
<dbReference type="GO" id="GO:0005886">
    <property type="term" value="C:plasma membrane"/>
    <property type="evidence" value="ECO:0007669"/>
    <property type="project" value="UniProtKB-SubCell"/>
</dbReference>
<dbReference type="EC" id="2.7.13.3" evidence="3"/>
<feature type="transmembrane region" description="Helical" evidence="12">
    <location>
        <begin position="54"/>
        <end position="76"/>
    </location>
</feature>
<evidence type="ECO:0000256" key="5">
    <source>
        <dbReference type="ARBA" id="ARBA00022679"/>
    </source>
</evidence>
<evidence type="ECO:0000256" key="1">
    <source>
        <dbReference type="ARBA" id="ARBA00000085"/>
    </source>
</evidence>
<keyword evidence="16" id="KW-1185">Reference proteome</keyword>
<evidence type="ECO:0000256" key="4">
    <source>
        <dbReference type="ARBA" id="ARBA00022553"/>
    </source>
</evidence>
<dbReference type="SUPFAM" id="SSF158472">
    <property type="entry name" value="HAMP domain-like"/>
    <property type="match status" value="1"/>
</dbReference>
<evidence type="ECO:0000256" key="10">
    <source>
        <dbReference type="ARBA" id="ARBA00023136"/>
    </source>
</evidence>
<dbReference type="SUPFAM" id="SSF55874">
    <property type="entry name" value="ATPase domain of HSP90 chaperone/DNA topoisomerase II/histidine kinase"/>
    <property type="match status" value="1"/>
</dbReference>
<feature type="region of interest" description="Disordered" evidence="11">
    <location>
        <begin position="526"/>
        <end position="569"/>
    </location>
</feature>
<accession>A0A0W8IFR1</accession>